<organism evidence="2 3">
    <name type="scientific">Nitzschia inconspicua</name>
    <dbReference type="NCBI Taxonomy" id="303405"/>
    <lineage>
        <taxon>Eukaryota</taxon>
        <taxon>Sar</taxon>
        <taxon>Stramenopiles</taxon>
        <taxon>Ochrophyta</taxon>
        <taxon>Bacillariophyta</taxon>
        <taxon>Bacillariophyceae</taxon>
        <taxon>Bacillariophycidae</taxon>
        <taxon>Bacillariales</taxon>
        <taxon>Bacillariaceae</taxon>
        <taxon>Nitzschia</taxon>
    </lineage>
</organism>
<dbReference type="CDD" id="cd02980">
    <property type="entry name" value="TRX_Fd_family"/>
    <property type="match status" value="1"/>
</dbReference>
<evidence type="ECO:0000313" key="3">
    <source>
        <dbReference type="Proteomes" id="UP000693970"/>
    </source>
</evidence>
<accession>A0A9K3LFC8</accession>
<dbReference type="Proteomes" id="UP000693970">
    <property type="component" value="Unassembled WGS sequence"/>
</dbReference>
<dbReference type="EMBL" id="JAGRRH010000013">
    <property type="protein sequence ID" value="KAG7360498.1"/>
    <property type="molecule type" value="Genomic_DNA"/>
</dbReference>
<reference evidence="2" key="1">
    <citation type="journal article" date="2021" name="Sci. Rep.">
        <title>Diploid genomic architecture of Nitzschia inconspicua, an elite biomass production diatom.</title>
        <authorList>
            <person name="Oliver A."/>
            <person name="Podell S."/>
            <person name="Pinowska A."/>
            <person name="Traller J.C."/>
            <person name="Smith S.R."/>
            <person name="McClure R."/>
            <person name="Beliaev A."/>
            <person name="Bohutskyi P."/>
            <person name="Hill E.A."/>
            <person name="Rabines A."/>
            <person name="Zheng H."/>
            <person name="Allen L.Z."/>
            <person name="Kuo A."/>
            <person name="Grigoriev I.V."/>
            <person name="Allen A.E."/>
            <person name="Hazlebeck D."/>
            <person name="Allen E.E."/>
        </authorList>
    </citation>
    <scope>NUCLEOTIDE SEQUENCE</scope>
    <source>
        <strain evidence="2">Hildebrandi</strain>
    </source>
</reference>
<dbReference type="AlphaFoldDB" id="A0A9K3LFC8"/>
<feature type="transmembrane region" description="Helical" evidence="1">
    <location>
        <begin position="50"/>
        <end position="72"/>
    </location>
</feature>
<keyword evidence="1" id="KW-0812">Transmembrane</keyword>
<name>A0A9K3LFC8_9STRA</name>
<reference evidence="2" key="2">
    <citation type="submission" date="2021-04" db="EMBL/GenBank/DDBJ databases">
        <authorList>
            <person name="Podell S."/>
        </authorList>
    </citation>
    <scope>NUCLEOTIDE SEQUENCE</scope>
    <source>
        <strain evidence="2">Hildebrandi</strain>
    </source>
</reference>
<keyword evidence="1" id="KW-1133">Transmembrane helix</keyword>
<sequence>MLSLATSSFQATPIVCPFIQIFIHSPPSHWTTKMTTIRTHGQRRTVRARFGILLSMVTINLMSGWIPIVAALSNRDPAVTVKVCQNKHCCKRASKNVDVLQTMSNFFHDDDIRVVESSCLSHCDMGPNIQIDLPNGTSKLLHHMTGAQTCAVHLATLLANEQQESVERSKLAPHKVLVAASKVMEQSQTLPLTEQIRYLSSVISKLETSDLQQTAANAHAHALRAQAYAEQGMSEIAIHDAQHVVRDLADVATSTTLTVAYRTWVDAEQQQQHFHDAVTILQEWYHAQPTYRTKLQREIESLAQRL</sequence>
<dbReference type="OrthoDB" id="48412at2759"/>
<evidence type="ECO:0000256" key="1">
    <source>
        <dbReference type="SAM" id="Phobius"/>
    </source>
</evidence>
<keyword evidence="1" id="KW-0472">Membrane</keyword>
<protein>
    <submittedName>
        <fullName evidence="2">Uncharacterized protein</fullName>
    </submittedName>
</protein>
<proteinExistence type="predicted"/>
<keyword evidence="3" id="KW-1185">Reference proteome</keyword>
<comment type="caution">
    <text evidence="2">The sequence shown here is derived from an EMBL/GenBank/DDBJ whole genome shotgun (WGS) entry which is preliminary data.</text>
</comment>
<evidence type="ECO:0000313" key="2">
    <source>
        <dbReference type="EMBL" id="KAG7360498.1"/>
    </source>
</evidence>
<gene>
    <name evidence="2" type="ORF">IV203_035597</name>
</gene>